<evidence type="ECO:0000256" key="1">
    <source>
        <dbReference type="SAM" id="SignalP"/>
    </source>
</evidence>
<evidence type="ECO:0000313" key="2">
    <source>
        <dbReference type="EMBL" id="QQT98995.1"/>
    </source>
</evidence>
<dbReference type="AlphaFoldDB" id="A0A9Q7E737"/>
<dbReference type="Proteomes" id="UP000596202">
    <property type="component" value="Chromosome"/>
</dbReference>
<feature type="chain" id="PRO_5040212189" evidence="1">
    <location>
        <begin position="19"/>
        <end position="126"/>
    </location>
</feature>
<reference evidence="2 3" key="1">
    <citation type="submission" date="2021-01" db="EMBL/GenBank/DDBJ databases">
        <title>FDA dAtabase for Regulatory Grade micrObial Sequences (FDA-ARGOS): Supporting development and validation of Infectious Disease Dx tests.</title>
        <authorList>
            <person name="Sproer C."/>
            <person name="Gronow S."/>
            <person name="Severitt S."/>
            <person name="Schroder I."/>
            <person name="Tallon L."/>
            <person name="Sadzewicz L."/>
            <person name="Zhao X."/>
            <person name="Boylan J."/>
            <person name="Ott S."/>
            <person name="Bowen H."/>
            <person name="Vavikolanu K."/>
            <person name="Mehta A."/>
            <person name="Aluvathingal J."/>
            <person name="Nadendla S."/>
            <person name="Lowell S."/>
            <person name="Myers T."/>
            <person name="Yan Y."/>
            <person name="Sichtig H."/>
        </authorList>
    </citation>
    <scope>NUCLEOTIDE SEQUENCE [LARGE SCALE GENOMIC DNA]</scope>
    <source>
        <strain evidence="2 3">FDAARGOS_1131</strain>
    </source>
</reference>
<dbReference type="RefSeq" id="WP_002986523.1">
    <property type="nucleotide sequence ID" value="NZ_CP068108.1"/>
</dbReference>
<protein>
    <submittedName>
        <fullName evidence="2">Uncharacterized protein</fullName>
    </submittedName>
</protein>
<sequence length="126" mass="14068">MKKLLVGLALALSFGSFANTKENDTNEQVIEVQNCYQIEIYAVEFFQGIKLGSMKIGTHRNLCTSSEAWTWYNEVIASYDGVGGYNPLTKTEVRIQIPLMPELLAKDKCNDLGFSVVTKPLPSEIM</sequence>
<keyword evidence="1" id="KW-0732">Signal</keyword>
<gene>
    <name evidence="2" type="ORF">I6I88_12325</name>
</gene>
<evidence type="ECO:0000313" key="3">
    <source>
        <dbReference type="Proteomes" id="UP000596202"/>
    </source>
</evidence>
<dbReference type="GeneID" id="93528451"/>
<accession>A0A9Q7E737</accession>
<proteinExistence type="predicted"/>
<organism evidence="2 3">
    <name type="scientific">Myroides odoratus</name>
    <name type="common">Flavobacterium odoratum</name>
    <dbReference type="NCBI Taxonomy" id="256"/>
    <lineage>
        <taxon>Bacteria</taxon>
        <taxon>Pseudomonadati</taxon>
        <taxon>Bacteroidota</taxon>
        <taxon>Flavobacteriia</taxon>
        <taxon>Flavobacteriales</taxon>
        <taxon>Flavobacteriaceae</taxon>
        <taxon>Myroides</taxon>
    </lineage>
</organism>
<dbReference type="EMBL" id="CP068108">
    <property type="protein sequence ID" value="QQT98995.1"/>
    <property type="molecule type" value="Genomic_DNA"/>
</dbReference>
<feature type="signal peptide" evidence="1">
    <location>
        <begin position="1"/>
        <end position="18"/>
    </location>
</feature>
<name>A0A9Q7E737_MYROD</name>